<comment type="caution">
    <text evidence="2">The sequence shown here is derived from an EMBL/GenBank/DDBJ whole genome shotgun (WGS) entry which is preliminary data.</text>
</comment>
<dbReference type="EMBL" id="PGOL01000277">
    <property type="protein sequence ID" value="PKI73335.1"/>
    <property type="molecule type" value="Genomic_DNA"/>
</dbReference>
<dbReference type="PANTHER" id="PTHR33264:SF55">
    <property type="entry name" value="TRANSMEMBRANE PROTEIN"/>
    <property type="match status" value="1"/>
</dbReference>
<evidence type="ECO:0000313" key="3">
    <source>
        <dbReference type="Proteomes" id="UP000233551"/>
    </source>
</evidence>
<gene>
    <name evidence="2" type="ORF">CRG98_006273</name>
</gene>
<evidence type="ECO:0000256" key="1">
    <source>
        <dbReference type="SAM" id="MobiDB-lite"/>
    </source>
</evidence>
<dbReference type="PANTHER" id="PTHR33264">
    <property type="entry name" value="EXPRESSED PROTEIN"/>
    <property type="match status" value="1"/>
</dbReference>
<dbReference type="AlphaFoldDB" id="A0A2I0KXZ5"/>
<dbReference type="STRING" id="22663.A0A2I0KXZ5"/>
<name>A0A2I0KXZ5_PUNGR</name>
<proteinExistence type="predicted"/>
<evidence type="ECO:0000313" key="2">
    <source>
        <dbReference type="EMBL" id="PKI73335.1"/>
    </source>
</evidence>
<accession>A0A2I0KXZ5</accession>
<keyword evidence="3" id="KW-1185">Reference proteome</keyword>
<feature type="region of interest" description="Disordered" evidence="1">
    <location>
        <begin position="175"/>
        <end position="207"/>
    </location>
</feature>
<dbReference type="Proteomes" id="UP000233551">
    <property type="component" value="Unassembled WGS sequence"/>
</dbReference>
<reference evidence="2 3" key="1">
    <citation type="submission" date="2017-11" db="EMBL/GenBank/DDBJ databases">
        <title>De-novo sequencing of pomegranate (Punica granatum L.) genome.</title>
        <authorList>
            <person name="Akparov Z."/>
            <person name="Amiraslanov A."/>
            <person name="Hajiyeva S."/>
            <person name="Abbasov M."/>
            <person name="Kaur K."/>
            <person name="Hamwieh A."/>
            <person name="Solovyev V."/>
            <person name="Salamov A."/>
            <person name="Braich B."/>
            <person name="Kosarev P."/>
            <person name="Mahmoud A."/>
            <person name="Hajiyev E."/>
            <person name="Babayeva S."/>
            <person name="Izzatullayeva V."/>
            <person name="Mammadov A."/>
            <person name="Mammadov A."/>
            <person name="Sharifova S."/>
            <person name="Ojaghi J."/>
            <person name="Eynullazada K."/>
            <person name="Bayramov B."/>
            <person name="Abdulazimova A."/>
            <person name="Shahmuradov I."/>
        </authorList>
    </citation>
    <scope>NUCLEOTIDE SEQUENCE [LARGE SCALE GENOMIC DNA]</scope>
    <source>
        <strain evidence="3">cv. AG2017</strain>
        <tissue evidence="2">Leaf</tissue>
    </source>
</reference>
<sequence>MEPPPAILSAATVRSGHPPCDAPIPQNPRFPSPPPGNQAHFFFTLEERRDSHSASVSSFPSFLSRALHRSRSLSDLGCLLFRSLMTRQVLIHSPAVNRRPSFFSGKHTVAAPAATGAHGRGPKSRASEVAGRTAADCTALCCCCPCTVMNILVLAVYKVPAGLCRKASMRKQKRSVAKKRAGAVSARQAGGGAAGAKNADESDGDNAAEDSVADLLNKGDVEGDDDAAAVDDLEKEMWDRFHNTGFWRSPSMRDTITASFLWFPVLDEFSWSRAGLESDLGACGESLSEMTQKMEKIAKDNSFWNPGLFKDIFVPLASPPFLSRQMKALGCLRWVPAPVSPCQVARCLCPQTLEQPIWGCREAARDSPEP</sequence>
<organism evidence="2 3">
    <name type="scientific">Punica granatum</name>
    <name type="common">Pomegranate</name>
    <dbReference type="NCBI Taxonomy" id="22663"/>
    <lineage>
        <taxon>Eukaryota</taxon>
        <taxon>Viridiplantae</taxon>
        <taxon>Streptophyta</taxon>
        <taxon>Embryophyta</taxon>
        <taxon>Tracheophyta</taxon>
        <taxon>Spermatophyta</taxon>
        <taxon>Magnoliopsida</taxon>
        <taxon>eudicotyledons</taxon>
        <taxon>Gunneridae</taxon>
        <taxon>Pentapetalae</taxon>
        <taxon>rosids</taxon>
        <taxon>malvids</taxon>
        <taxon>Myrtales</taxon>
        <taxon>Lythraceae</taxon>
        <taxon>Punica</taxon>
    </lineage>
</organism>
<protein>
    <submittedName>
        <fullName evidence="2">Uncharacterized protein</fullName>
    </submittedName>
</protein>